<protein>
    <submittedName>
        <fullName evidence="2">ZYBA0S07-03334g1_1</fullName>
    </submittedName>
</protein>
<dbReference type="AlphaFoldDB" id="A0A8J2X954"/>
<evidence type="ECO:0000256" key="1">
    <source>
        <dbReference type="SAM" id="MobiDB-lite"/>
    </source>
</evidence>
<accession>A0A8J2X954</accession>
<feature type="region of interest" description="Disordered" evidence="1">
    <location>
        <begin position="181"/>
        <end position="205"/>
    </location>
</feature>
<organism evidence="2 3">
    <name type="scientific">Zygosaccharomyces bailii (strain CLIB 213 / ATCC 58445 / CBS 680 / BCRC 21525 / NBRC 1098 / NCYC 1416 / NRRL Y-2227)</name>
    <dbReference type="NCBI Taxonomy" id="1333698"/>
    <lineage>
        <taxon>Eukaryota</taxon>
        <taxon>Fungi</taxon>
        <taxon>Dikarya</taxon>
        <taxon>Ascomycota</taxon>
        <taxon>Saccharomycotina</taxon>
        <taxon>Saccharomycetes</taxon>
        <taxon>Saccharomycetales</taxon>
        <taxon>Saccharomycetaceae</taxon>
        <taxon>Zygosaccharomyces</taxon>
    </lineage>
</organism>
<dbReference type="Pfam" id="PF17300">
    <property type="entry name" value="FIN1"/>
    <property type="match status" value="1"/>
</dbReference>
<evidence type="ECO:0000313" key="2">
    <source>
        <dbReference type="EMBL" id="CDF90538.1"/>
    </source>
</evidence>
<evidence type="ECO:0000313" key="3">
    <source>
        <dbReference type="Proteomes" id="UP000019375"/>
    </source>
</evidence>
<gene>
    <name evidence="2" type="ORF">BN860_03334g</name>
</gene>
<feature type="compositionally biased region" description="Basic and acidic residues" evidence="1">
    <location>
        <begin position="181"/>
        <end position="200"/>
    </location>
</feature>
<sequence>MAHKDLNICLRDVSNVRTTSHSPSNYNHGLKRFATSPASRHLNDLSKPPARISPSRKTPMKHSIQLTPKRLPSPECLKEYKTKRLKNTESPLMHPEVTDVEQRGSSTTVVFQTSPTRAIFSNERKIGGDGSLGRIRSRFGNGLLSPQRRIVPAPRQKALNPEEKELEAKNLFEKLEEAEKLERTHSDLTSDDDRAKDAKAPKSVQCSKKSVKFELPLEDTREKILEELHEVGKLLEEAFKRHRELELRLAKFEHQDN</sequence>
<dbReference type="Proteomes" id="UP000019375">
    <property type="component" value="Unassembled WGS sequence"/>
</dbReference>
<reference evidence="3" key="1">
    <citation type="journal article" date="2013" name="Genome Announc.">
        <title>Genome sequence of the food spoilage yeast Zygosaccharomyces bailii CLIB 213(T).</title>
        <authorList>
            <person name="Galeote V."/>
            <person name="Bigey F."/>
            <person name="Devillers H."/>
            <person name="Neuveglise C."/>
            <person name="Dequin S."/>
        </authorList>
    </citation>
    <scope>NUCLEOTIDE SEQUENCE [LARGE SCALE GENOMIC DNA]</scope>
    <source>
        <strain evidence="3">CLIB 213 / ATCC 58445 / CBS 680 / CCRC 21525 / NBRC 1098 / NCYC 1416 / NRRL Y-2227</strain>
    </source>
</reference>
<name>A0A8J2X954_ZYGB2</name>
<dbReference type="EMBL" id="HG316460">
    <property type="protein sequence ID" value="CDF90538.1"/>
    <property type="molecule type" value="Genomic_DNA"/>
</dbReference>
<dbReference type="InterPro" id="IPR035260">
    <property type="entry name" value="Fin1"/>
</dbReference>
<keyword evidence="3" id="KW-1185">Reference proteome</keyword>
<feature type="region of interest" description="Disordered" evidence="1">
    <location>
        <begin position="37"/>
        <end position="65"/>
    </location>
</feature>
<proteinExistence type="predicted"/>
<dbReference type="OrthoDB" id="4052026at2759"/>